<feature type="region of interest" description="Disordered" evidence="13">
    <location>
        <begin position="33"/>
        <end position="53"/>
    </location>
</feature>
<evidence type="ECO:0000256" key="6">
    <source>
        <dbReference type="ARBA" id="ARBA00022763"/>
    </source>
</evidence>
<dbReference type="Gene3D" id="1.10.579.10">
    <property type="entry name" value="DNA Cyclobutane Dipyrimidine Photolyase, subunit A, domain 3"/>
    <property type="match status" value="1"/>
</dbReference>
<evidence type="ECO:0000256" key="4">
    <source>
        <dbReference type="ARBA" id="ARBA00014046"/>
    </source>
</evidence>
<keyword evidence="10" id="KW-0456">Lyase</keyword>
<evidence type="ECO:0000259" key="14">
    <source>
        <dbReference type="PROSITE" id="PS51645"/>
    </source>
</evidence>
<keyword evidence="8" id="KW-0238">DNA-binding</keyword>
<keyword evidence="9" id="KW-0234">DNA repair</keyword>
<dbReference type="EMBL" id="KV784361">
    <property type="protein sequence ID" value="OEU14018.1"/>
    <property type="molecule type" value="Genomic_DNA"/>
</dbReference>
<dbReference type="Proteomes" id="UP000095751">
    <property type="component" value="Unassembled WGS sequence"/>
</dbReference>
<dbReference type="InterPro" id="IPR006050">
    <property type="entry name" value="DNA_photolyase_N"/>
</dbReference>
<keyword evidence="5" id="KW-0285">Flavoprotein</keyword>
<evidence type="ECO:0000256" key="7">
    <source>
        <dbReference type="ARBA" id="ARBA00022827"/>
    </source>
</evidence>
<evidence type="ECO:0000313" key="16">
    <source>
        <dbReference type="Proteomes" id="UP000095751"/>
    </source>
</evidence>
<dbReference type="InterPro" id="IPR036155">
    <property type="entry name" value="Crypto/Photolyase_N_sf"/>
</dbReference>
<proteinExistence type="inferred from homology"/>
<evidence type="ECO:0000256" key="5">
    <source>
        <dbReference type="ARBA" id="ARBA00022630"/>
    </source>
</evidence>
<keyword evidence="7" id="KW-0274">FAD</keyword>
<feature type="domain" description="Photolyase/cryptochrome alpha/beta" evidence="14">
    <location>
        <begin position="1"/>
        <end position="153"/>
    </location>
</feature>
<feature type="non-terminal residue" evidence="15">
    <location>
        <position position="444"/>
    </location>
</feature>
<keyword evidence="6" id="KW-0227">DNA damage</keyword>
<comment type="similarity">
    <text evidence="2">Belongs to the DNA photolyase class-2 family.</text>
</comment>
<dbReference type="PANTHER" id="PTHR10211">
    <property type="entry name" value="DEOXYRIBODIPYRIMIDINE PHOTOLYASE"/>
    <property type="match status" value="1"/>
</dbReference>
<dbReference type="GO" id="GO:0000719">
    <property type="term" value="P:photoreactive repair"/>
    <property type="evidence" value="ECO:0007669"/>
    <property type="project" value="TreeGrafter"/>
</dbReference>
<dbReference type="EC" id="4.1.99.3" evidence="3"/>
<comment type="cofactor">
    <cofactor evidence="1">
        <name>FAD</name>
        <dbReference type="ChEBI" id="CHEBI:57692"/>
    </cofactor>
</comment>
<evidence type="ECO:0000256" key="13">
    <source>
        <dbReference type="SAM" id="MobiDB-lite"/>
    </source>
</evidence>
<dbReference type="SUPFAM" id="SSF52425">
    <property type="entry name" value="Cryptochrome/photolyase, N-terminal domain"/>
    <property type="match status" value="1"/>
</dbReference>
<dbReference type="GO" id="GO:0003904">
    <property type="term" value="F:deoxyribodipyrimidine photo-lyase activity"/>
    <property type="evidence" value="ECO:0007669"/>
    <property type="project" value="UniProtKB-EC"/>
</dbReference>
<evidence type="ECO:0000256" key="8">
    <source>
        <dbReference type="ARBA" id="ARBA00023125"/>
    </source>
</evidence>
<dbReference type="Gene3D" id="3.40.50.620">
    <property type="entry name" value="HUPs"/>
    <property type="match status" value="1"/>
</dbReference>
<dbReference type="InterPro" id="IPR036134">
    <property type="entry name" value="Crypto/Photolyase_FAD-like_sf"/>
</dbReference>
<dbReference type="PANTHER" id="PTHR10211:SF0">
    <property type="entry name" value="DEOXYRIBODIPYRIMIDINE PHOTO-LYASE"/>
    <property type="match status" value="1"/>
</dbReference>
<dbReference type="KEGG" id="fcy:FRACYDRAFT_158036"/>
<dbReference type="InterPro" id="IPR014729">
    <property type="entry name" value="Rossmann-like_a/b/a_fold"/>
</dbReference>
<dbReference type="PROSITE" id="PS01084">
    <property type="entry name" value="DNA_PHOTOLYASES_2_2"/>
    <property type="match status" value="1"/>
</dbReference>
<evidence type="ECO:0000256" key="3">
    <source>
        <dbReference type="ARBA" id="ARBA00013149"/>
    </source>
</evidence>
<dbReference type="Gene3D" id="1.25.40.80">
    <property type="match status" value="1"/>
</dbReference>
<dbReference type="InterPro" id="IPR032673">
    <property type="entry name" value="DNA_photolyase_2_CS"/>
</dbReference>
<evidence type="ECO:0000313" key="15">
    <source>
        <dbReference type="EMBL" id="OEU14018.1"/>
    </source>
</evidence>
<evidence type="ECO:0000256" key="9">
    <source>
        <dbReference type="ARBA" id="ARBA00023204"/>
    </source>
</evidence>
<dbReference type="InterPro" id="IPR052219">
    <property type="entry name" value="Photolyase_Class-2"/>
</dbReference>
<comment type="catalytic activity">
    <reaction evidence="12">
        <text>cyclobutadipyrimidine (in DNA) = 2 pyrimidine residues (in DNA).</text>
        <dbReference type="EC" id="4.1.99.3"/>
    </reaction>
</comment>
<dbReference type="GO" id="GO:0003677">
    <property type="term" value="F:DNA binding"/>
    <property type="evidence" value="ECO:0007669"/>
    <property type="project" value="UniProtKB-KW"/>
</dbReference>
<name>A0A1E7F753_9STRA</name>
<organism evidence="15 16">
    <name type="scientific">Fragilariopsis cylindrus CCMP1102</name>
    <dbReference type="NCBI Taxonomy" id="635003"/>
    <lineage>
        <taxon>Eukaryota</taxon>
        <taxon>Sar</taxon>
        <taxon>Stramenopiles</taxon>
        <taxon>Ochrophyta</taxon>
        <taxon>Bacillariophyta</taxon>
        <taxon>Bacillariophyceae</taxon>
        <taxon>Bacillariophycidae</taxon>
        <taxon>Bacillariales</taxon>
        <taxon>Bacillariaceae</taxon>
        <taxon>Fragilariopsis</taxon>
    </lineage>
</organism>
<dbReference type="Pfam" id="PF00875">
    <property type="entry name" value="DNA_photolyase"/>
    <property type="match status" value="1"/>
</dbReference>
<dbReference type="FunFam" id="1.10.579.10:FF:000002">
    <property type="entry name" value="Deoxyribodipyrimidine photolyase"/>
    <property type="match status" value="1"/>
</dbReference>
<dbReference type="AlphaFoldDB" id="A0A1E7F753"/>
<evidence type="ECO:0000256" key="11">
    <source>
        <dbReference type="ARBA" id="ARBA00031671"/>
    </source>
</evidence>
<keyword evidence="16" id="KW-1185">Reference proteome</keyword>
<dbReference type="InParanoid" id="A0A1E7F753"/>
<evidence type="ECO:0000256" key="2">
    <source>
        <dbReference type="ARBA" id="ARBA00006409"/>
    </source>
</evidence>
<dbReference type="PROSITE" id="PS51645">
    <property type="entry name" value="PHR_CRY_ALPHA_BETA"/>
    <property type="match status" value="1"/>
</dbReference>
<evidence type="ECO:0000256" key="1">
    <source>
        <dbReference type="ARBA" id="ARBA00001974"/>
    </source>
</evidence>
<sequence length="444" mass="51673">WMQRDMRTIDNWALNLAQHHAEKSNLPLRVVHVMTTPPPSSDDDDDEPPPLEQLRTTERHGRFLLGGLQCVHNELNKKNVPLHIIHNSYDTQHQQHPNVLENFLNDYNPSVVVCDTNVLRHVRRWNESPVLKNALDAINVPLYQVDAHNIVPVWYASPKREVGARTLRSKLHRLVDECLQNKDHKNGSIPAFSHEQFLDWDDSVKDVLTKDQKPGTAGGRKQFDDFCNTGLRHFSMLRNDPNNDQISSSLSPWFNHGHLSFATCLRYLKTHNRDAEGKASFIEEGFVRRELSDNFLWYAPDTYDTLEAGAQWAQDSLELHTSDPREYIYTLNEFESGKTHDDLWNAAQIQMMNTGKMHGFLRMYWAKKILEWTSTPADALQYAQYFNDKYSLDGRDPNGFCGVAWSIFGNHDMGWKEREIFGKIRFMNYKGCKRKFKVDEFVRK</sequence>
<dbReference type="SUPFAM" id="SSF48173">
    <property type="entry name" value="Cryptochrome/photolyase FAD-binding domain"/>
    <property type="match status" value="1"/>
</dbReference>
<accession>A0A1E7F753</accession>
<evidence type="ECO:0000256" key="12">
    <source>
        <dbReference type="ARBA" id="ARBA00033999"/>
    </source>
</evidence>
<evidence type="ECO:0000256" key="10">
    <source>
        <dbReference type="ARBA" id="ARBA00023239"/>
    </source>
</evidence>
<gene>
    <name evidence="15" type="primary">CPD3a</name>
    <name evidence="15" type="ORF">FRACYDRAFT_158036</name>
</gene>
<reference evidence="15 16" key="1">
    <citation type="submission" date="2016-09" db="EMBL/GenBank/DDBJ databases">
        <title>Extensive genetic diversity and differential bi-allelic expression allows diatom success in the polar Southern Ocean.</title>
        <authorList>
            <consortium name="DOE Joint Genome Institute"/>
            <person name="Mock T."/>
            <person name="Otillar R.P."/>
            <person name="Strauss J."/>
            <person name="Dupont C."/>
            <person name="Frickenhaus S."/>
            <person name="Maumus F."/>
            <person name="Mcmullan M."/>
            <person name="Sanges R."/>
            <person name="Schmutz J."/>
            <person name="Toseland A."/>
            <person name="Valas R."/>
            <person name="Veluchamy A."/>
            <person name="Ward B.J."/>
            <person name="Allen A."/>
            <person name="Barry K."/>
            <person name="Falciatore A."/>
            <person name="Ferrante M."/>
            <person name="Fortunato A.E."/>
            <person name="Gloeckner G."/>
            <person name="Gruber A."/>
            <person name="Hipkin R."/>
            <person name="Janech M."/>
            <person name="Kroth P."/>
            <person name="Leese F."/>
            <person name="Lindquist E."/>
            <person name="Lyon B.R."/>
            <person name="Martin J."/>
            <person name="Mayer C."/>
            <person name="Parker M."/>
            <person name="Quesneville H."/>
            <person name="Raymond J."/>
            <person name="Uhlig C."/>
            <person name="Valentin K.U."/>
            <person name="Worden A.Z."/>
            <person name="Armbrust E.V."/>
            <person name="Bowler C."/>
            <person name="Green B."/>
            <person name="Moulton V."/>
            <person name="Van Oosterhout C."/>
            <person name="Grigoriev I."/>
        </authorList>
    </citation>
    <scope>NUCLEOTIDE SEQUENCE [LARGE SCALE GENOMIC DNA]</scope>
    <source>
        <strain evidence="15 16">CCMP1102</strain>
    </source>
</reference>
<protein>
    <recommendedName>
        <fullName evidence="4">Deoxyribodipyrimidine photo-lyase</fullName>
        <ecNumber evidence="3">4.1.99.3</ecNumber>
    </recommendedName>
    <alternativeName>
        <fullName evidence="11">DNA photolyase</fullName>
    </alternativeName>
</protein>
<dbReference type="OrthoDB" id="496749at2759"/>
<feature type="non-terminal residue" evidence="15">
    <location>
        <position position="1"/>
    </location>
</feature>